<keyword evidence="3" id="KW-1185">Reference proteome</keyword>
<feature type="region of interest" description="Disordered" evidence="1">
    <location>
        <begin position="1"/>
        <end position="22"/>
    </location>
</feature>
<sequence length="121" mass="13989">MRKEESGEQQLVGHHPTNGERVPKMIEDIRLECEDQTLMETLKEHRRITMVKGACAPCQPGLVRVIMHILSVDSSNPVSLPTVILAYRSFPSFKPYIKHITPIRHRFETFFSLLLNKQAFF</sequence>
<gene>
    <name evidence="2" type="ORF">VNO77_16781</name>
</gene>
<organism evidence="2 3">
    <name type="scientific">Canavalia gladiata</name>
    <name type="common">Sword bean</name>
    <name type="synonym">Dolichos gladiatus</name>
    <dbReference type="NCBI Taxonomy" id="3824"/>
    <lineage>
        <taxon>Eukaryota</taxon>
        <taxon>Viridiplantae</taxon>
        <taxon>Streptophyta</taxon>
        <taxon>Embryophyta</taxon>
        <taxon>Tracheophyta</taxon>
        <taxon>Spermatophyta</taxon>
        <taxon>Magnoliopsida</taxon>
        <taxon>eudicotyledons</taxon>
        <taxon>Gunneridae</taxon>
        <taxon>Pentapetalae</taxon>
        <taxon>rosids</taxon>
        <taxon>fabids</taxon>
        <taxon>Fabales</taxon>
        <taxon>Fabaceae</taxon>
        <taxon>Papilionoideae</taxon>
        <taxon>50 kb inversion clade</taxon>
        <taxon>NPAAA clade</taxon>
        <taxon>indigoferoid/millettioid clade</taxon>
        <taxon>Phaseoleae</taxon>
        <taxon>Canavalia</taxon>
    </lineage>
</organism>
<proteinExistence type="predicted"/>
<comment type="caution">
    <text evidence="2">The sequence shown here is derived from an EMBL/GenBank/DDBJ whole genome shotgun (WGS) entry which is preliminary data.</text>
</comment>
<dbReference type="AlphaFoldDB" id="A0AAN9QFY3"/>
<accession>A0AAN9QFY3</accession>
<dbReference type="Proteomes" id="UP001367508">
    <property type="component" value="Unassembled WGS sequence"/>
</dbReference>
<evidence type="ECO:0000313" key="2">
    <source>
        <dbReference type="EMBL" id="KAK7336245.1"/>
    </source>
</evidence>
<evidence type="ECO:0000313" key="3">
    <source>
        <dbReference type="Proteomes" id="UP001367508"/>
    </source>
</evidence>
<evidence type="ECO:0000256" key="1">
    <source>
        <dbReference type="SAM" id="MobiDB-lite"/>
    </source>
</evidence>
<reference evidence="2 3" key="1">
    <citation type="submission" date="2024-01" db="EMBL/GenBank/DDBJ databases">
        <title>The genomes of 5 underutilized Papilionoideae crops provide insights into root nodulation and disease resistanc.</title>
        <authorList>
            <person name="Jiang F."/>
        </authorList>
    </citation>
    <scope>NUCLEOTIDE SEQUENCE [LARGE SCALE GENOMIC DNA]</scope>
    <source>
        <strain evidence="2">LVBAO_FW01</strain>
        <tissue evidence="2">Leaves</tissue>
    </source>
</reference>
<protein>
    <submittedName>
        <fullName evidence="2">Uncharacterized protein</fullName>
    </submittedName>
</protein>
<name>A0AAN9QFY3_CANGL</name>
<dbReference type="EMBL" id="JAYMYQ010000004">
    <property type="protein sequence ID" value="KAK7336245.1"/>
    <property type="molecule type" value="Genomic_DNA"/>
</dbReference>